<evidence type="ECO:0000256" key="5">
    <source>
        <dbReference type="ARBA" id="ARBA00022777"/>
    </source>
</evidence>
<sequence length="205" mass="23234">MVVSKPGGSKSADQLPTTQEELVATFGDCYQIKIVDLGNACWTHKHFTDDVQTRQYRAPEVILGAKYDTAIDIWSIACIVFELLTGDLLFEPKSGKTFDKNDDHLAQMQELLGKMPKSVSLTGKNTGKFFNRHGDLRTIKNLRTWKLKDVLQEKYKFSQKDATEVTDFLLPMLNMSPRDRATASAMLEHPWIKDINVKDFASAFN</sequence>
<comment type="catalytic activity">
    <reaction evidence="8">
        <text>L-seryl-[protein] + ATP = O-phospho-L-seryl-[protein] + ADP + H(+)</text>
        <dbReference type="Rhea" id="RHEA:17989"/>
        <dbReference type="Rhea" id="RHEA-COMP:9863"/>
        <dbReference type="Rhea" id="RHEA-COMP:11604"/>
        <dbReference type="ChEBI" id="CHEBI:15378"/>
        <dbReference type="ChEBI" id="CHEBI:29999"/>
        <dbReference type="ChEBI" id="CHEBI:30616"/>
        <dbReference type="ChEBI" id="CHEBI:83421"/>
        <dbReference type="ChEBI" id="CHEBI:456216"/>
        <dbReference type="EC" id="2.7.11.1"/>
    </reaction>
</comment>
<feature type="domain" description="Protein kinase" evidence="9">
    <location>
        <begin position="1"/>
        <end position="192"/>
    </location>
</feature>
<dbReference type="EMBL" id="GIBP01007074">
    <property type="protein sequence ID" value="NDV36043.1"/>
    <property type="molecule type" value="Transcribed_RNA"/>
</dbReference>
<dbReference type="InterPro" id="IPR000719">
    <property type="entry name" value="Prot_kinase_dom"/>
</dbReference>
<dbReference type="PROSITE" id="PS50011">
    <property type="entry name" value="PROTEIN_KINASE_DOM"/>
    <property type="match status" value="1"/>
</dbReference>
<dbReference type="FunFam" id="1.10.510.10:FF:000339">
    <property type="entry name" value="Serine/threonine-protein kinase SRPK-like protein"/>
    <property type="match status" value="1"/>
</dbReference>
<dbReference type="InterPro" id="IPR051334">
    <property type="entry name" value="SRPK"/>
</dbReference>
<protein>
    <recommendedName>
        <fullName evidence="1">non-specific serine/threonine protein kinase</fullName>
        <ecNumber evidence="1">2.7.11.1</ecNumber>
    </recommendedName>
</protein>
<keyword evidence="5" id="KW-0418">Kinase</keyword>
<dbReference type="GO" id="GO:0005524">
    <property type="term" value="F:ATP binding"/>
    <property type="evidence" value="ECO:0007669"/>
    <property type="project" value="UniProtKB-KW"/>
</dbReference>
<evidence type="ECO:0000256" key="1">
    <source>
        <dbReference type="ARBA" id="ARBA00012513"/>
    </source>
</evidence>
<reference evidence="10" key="1">
    <citation type="journal article" date="2020" name="J. Eukaryot. Microbiol.">
        <title>De novo Sequencing, Assembly and Annotation of the Transcriptome for the Free-Living Testate Amoeba Arcella intermedia.</title>
        <authorList>
            <person name="Ribeiro G.M."/>
            <person name="Porfirio-Sousa A.L."/>
            <person name="Maurer-Alcala X.X."/>
            <person name="Katz L.A."/>
            <person name="Lahr D.J.G."/>
        </authorList>
    </citation>
    <scope>NUCLEOTIDE SEQUENCE</scope>
</reference>
<dbReference type="SUPFAM" id="SSF56112">
    <property type="entry name" value="Protein kinase-like (PK-like)"/>
    <property type="match status" value="1"/>
</dbReference>
<dbReference type="PANTHER" id="PTHR47634">
    <property type="entry name" value="PROTEIN KINASE DOMAIN-CONTAINING PROTEIN-RELATED"/>
    <property type="match status" value="1"/>
</dbReference>
<name>A0A6B2LG58_9EUKA</name>
<evidence type="ECO:0000259" key="9">
    <source>
        <dbReference type="PROSITE" id="PS50011"/>
    </source>
</evidence>
<evidence type="ECO:0000256" key="3">
    <source>
        <dbReference type="ARBA" id="ARBA00022679"/>
    </source>
</evidence>
<keyword evidence="2" id="KW-0723">Serine/threonine-protein kinase</keyword>
<proteinExistence type="predicted"/>
<dbReference type="Gene3D" id="1.10.510.10">
    <property type="entry name" value="Transferase(Phosphotransferase) domain 1"/>
    <property type="match status" value="1"/>
</dbReference>
<dbReference type="GO" id="GO:0000245">
    <property type="term" value="P:spliceosomal complex assembly"/>
    <property type="evidence" value="ECO:0007669"/>
    <property type="project" value="TreeGrafter"/>
</dbReference>
<dbReference type="GO" id="GO:0004674">
    <property type="term" value="F:protein serine/threonine kinase activity"/>
    <property type="evidence" value="ECO:0007669"/>
    <property type="project" value="UniProtKB-KW"/>
</dbReference>
<dbReference type="AlphaFoldDB" id="A0A6B2LG58"/>
<evidence type="ECO:0000313" key="10">
    <source>
        <dbReference type="EMBL" id="NDV36043.1"/>
    </source>
</evidence>
<accession>A0A6B2LG58</accession>
<dbReference type="Pfam" id="PF00069">
    <property type="entry name" value="Pkinase"/>
    <property type="match status" value="1"/>
</dbReference>
<keyword evidence="4" id="KW-0547">Nucleotide-binding</keyword>
<evidence type="ECO:0000256" key="4">
    <source>
        <dbReference type="ARBA" id="ARBA00022741"/>
    </source>
</evidence>
<dbReference type="EC" id="2.7.11.1" evidence="1"/>
<keyword evidence="6" id="KW-0067">ATP-binding</keyword>
<comment type="catalytic activity">
    <reaction evidence="7">
        <text>L-threonyl-[protein] + ATP = O-phospho-L-threonyl-[protein] + ADP + H(+)</text>
        <dbReference type="Rhea" id="RHEA:46608"/>
        <dbReference type="Rhea" id="RHEA-COMP:11060"/>
        <dbReference type="Rhea" id="RHEA-COMP:11605"/>
        <dbReference type="ChEBI" id="CHEBI:15378"/>
        <dbReference type="ChEBI" id="CHEBI:30013"/>
        <dbReference type="ChEBI" id="CHEBI:30616"/>
        <dbReference type="ChEBI" id="CHEBI:61977"/>
        <dbReference type="ChEBI" id="CHEBI:456216"/>
        <dbReference type="EC" id="2.7.11.1"/>
    </reaction>
</comment>
<dbReference type="GO" id="GO:0050684">
    <property type="term" value="P:regulation of mRNA processing"/>
    <property type="evidence" value="ECO:0007669"/>
    <property type="project" value="TreeGrafter"/>
</dbReference>
<evidence type="ECO:0000256" key="2">
    <source>
        <dbReference type="ARBA" id="ARBA00022527"/>
    </source>
</evidence>
<organism evidence="10">
    <name type="scientific">Arcella intermedia</name>
    <dbReference type="NCBI Taxonomy" id="1963864"/>
    <lineage>
        <taxon>Eukaryota</taxon>
        <taxon>Amoebozoa</taxon>
        <taxon>Tubulinea</taxon>
        <taxon>Elardia</taxon>
        <taxon>Arcellinida</taxon>
        <taxon>Sphaerothecina</taxon>
        <taxon>Arcellidae</taxon>
        <taxon>Arcella</taxon>
    </lineage>
</organism>
<evidence type="ECO:0000256" key="8">
    <source>
        <dbReference type="ARBA" id="ARBA00048679"/>
    </source>
</evidence>
<dbReference type="SMART" id="SM00220">
    <property type="entry name" value="S_TKc"/>
    <property type="match status" value="1"/>
</dbReference>
<keyword evidence="3" id="KW-0808">Transferase</keyword>
<dbReference type="PANTHER" id="PTHR47634:SF9">
    <property type="entry name" value="PROTEIN KINASE DOMAIN-CONTAINING PROTEIN-RELATED"/>
    <property type="match status" value="1"/>
</dbReference>
<dbReference type="InterPro" id="IPR011009">
    <property type="entry name" value="Kinase-like_dom_sf"/>
</dbReference>
<evidence type="ECO:0000256" key="7">
    <source>
        <dbReference type="ARBA" id="ARBA00047899"/>
    </source>
</evidence>
<evidence type="ECO:0000256" key="6">
    <source>
        <dbReference type="ARBA" id="ARBA00022840"/>
    </source>
</evidence>